<dbReference type="InterPro" id="IPR028348">
    <property type="entry name" value="FAD-binding_protein"/>
</dbReference>
<organism evidence="2 3">
    <name type="scientific">Butyricicoccus intestinisimiae</name>
    <dbReference type="NCBI Taxonomy" id="2841509"/>
    <lineage>
        <taxon>Bacteria</taxon>
        <taxon>Bacillati</taxon>
        <taxon>Bacillota</taxon>
        <taxon>Clostridia</taxon>
        <taxon>Eubacteriales</taxon>
        <taxon>Butyricicoccaceae</taxon>
        <taxon>Butyricicoccus</taxon>
    </lineage>
</organism>
<dbReference type="Proteomes" id="UP000783588">
    <property type="component" value="Unassembled WGS sequence"/>
</dbReference>
<dbReference type="PIRSF" id="PIRSF038984">
    <property type="entry name" value="FAD_binding_protein"/>
    <property type="match status" value="1"/>
</dbReference>
<feature type="domain" description="FAD-dependent protein C-terminal" evidence="1">
    <location>
        <begin position="282"/>
        <end position="476"/>
    </location>
</feature>
<dbReference type="Pfam" id="PF21688">
    <property type="entry name" value="FAD-depend_C"/>
    <property type="match status" value="1"/>
</dbReference>
<evidence type="ECO:0000313" key="2">
    <source>
        <dbReference type="EMBL" id="MBU5489245.1"/>
    </source>
</evidence>
<dbReference type="PANTHER" id="PTHR42842">
    <property type="entry name" value="FAD/NAD(P)-BINDING OXIDOREDUCTASE"/>
    <property type="match status" value="1"/>
</dbReference>
<name>A0ABS6EP31_9FIRM</name>
<accession>A0ABS6EP31</accession>
<dbReference type="RefSeq" id="WP_216468854.1">
    <property type="nucleotide sequence ID" value="NZ_JAHLQI010000001.1"/>
</dbReference>
<dbReference type="InterPro" id="IPR049516">
    <property type="entry name" value="FAD-depend_C"/>
</dbReference>
<comment type="caution">
    <text evidence="2">The sequence shown here is derived from an EMBL/GenBank/DDBJ whole genome shotgun (WGS) entry which is preliminary data.</text>
</comment>
<proteinExistence type="predicted"/>
<keyword evidence="3" id="KW-1185">Reference proteome</keyword>
<gene>
    <name evidence="2" type="ORF">KQI75_01150</name>
</gene>
<protein>
    <recommendedName>
        <fullName evidence="1">FAD-dependent protein C-terminal domain-containing protein</fullName>
    </recommendedName>
</protein>
<reference evidence="2 3" key="1">
    <citation type="submission" date="2021-06" db="EMBL/GenBank/DDBJ databases">
        <authorList>
            <person name="Sun Q."/>
            <person name="Li D."/>
        </authorList>
    </citation>
    <scope>NUCLEOTIDE SEQUENCE [LARGE SCALE GENOMIC DNA]</scope>
    <source>
        <strain evidence="2 3">MSJd-7</strain>
    </source>
</reference>
<dbReference type="EMBL" id="JAHLQI010000001">
    <property type="protein sequence ID" value="MBU5489245.1"/>
    <property type="molecule type" value="Genomic_DNA"/>
</dbReference>
<dbReference type="PANTHER" id="PTHR42842:SF3">
    <property type="entry name" value="FAD_NAD(P)-BINDING OXIDOREDUCTASE FAMILY PROTEIN"/>
    <property type="match status" value="1"/>
</dbReference>
<evidence type="ECO:0000313" key="3">
    <source>
        <dbReference type="Proteomes" id="UP000783588"/>
    </source>
</evidence>
<sequence length="543" mass="58589">MSILVGNIRLPLGAADAEALEAAAKKCGLSMRELCGAHIYRASIDARRGKITRVLSVLLDLAETQREEAVVARVGKNDVRLKKPAQQPVPTGTAHMEHRPIVVGLGPGGLFAAYVLAKNGYCPRVFERGQSMESRDRAVTAFFSGGAFDPASNIQFGEGGAGAYSDGKLTTRINDPMSEWVLRIFVEHGAPEEILYKAKPHIGTDILKRVVCSMREEIIRLGGEVYFGCTLTGVRSRNGALTAAVIDGQEIACDRLILAIGHSARDTFEHLLHSGVYLEPKPFSVGARIEHLQEDLNASLYGKLAGHPALPPAEYTLSHRENGRACYSFCMCPGGQVVAAQSEPHAIVTNGMSYHARDGRNANAAIVVSVNPSDFPTSDALGGVAFQREIERRAFQLTGGYRAPCQTVGDFFAGKPSRKHGRVAPTYPIGVQYTSLGSVLPDFVLAHMQIGLRQFGRKIRGFDAPDALLTAPETRTSSPVRMTRLDNRHSQQIAGLIPCGEGAGYAGGIMSAAVDGIGCAQEILQTFRPLEERRDEVCSKQRQ</sequence>
<evidence type="ECO:0000259" key="1">
    <source>
        <dbReference type="Pfam" id="PF21688"/>
    </source>
</evidence>